<organism evidence="1">
    <name type="scientific">uncultured Caudovirales phage</name>
    <dbReference type="NCBI Taxonomy" id="2100421"/>
    <lineage>
        <taxon>Viruses</taxon>
        <taxon>Duplodnaviria</taxon>
        <taxon>Heunggongvirae</taxon>
        <taxon>Uroviricota</taxon>
        <taxon>Caudoviricetes</taxon>
        <taxon>Peduoviridae</taxon>
        <taxon>Maltschvirus</taxon>
        <taxon>Maltschvirus maltsch</taxon>
    </lineage>
</organism>
<evidence type="ECO:0000313" key="1">
    <source>
        <dbReference type="EMBL" id="CAB5194588.1"/>
    </source>
</evidence>
<gene>
    <name evidence="1" type="ORF">UFOVP167_12</name>
</gene>
<reference evidence="1" key="1">
    <citation type="submission" date="2020-05" db="EMBL/GenBank/DDBJ databases">
        <authorList>
            <person name="Chiriac C."/>
            <person name="Salcher M."/>
            <person name="Ghai R."/>
            <person name="Kavagutti S V."/>
        </authorList>
    </citation>
    <scope>NUCLEOTIDE SEQUENCE</scope>
</reference>
<proteinExistence type="predicted"/>
<accession>A0A6J7WAT2</accession>
<protein>
    <submittedName>
        <fullName evidence="1">Uncharacterized protein</fullName>
    </submittedName>
</protein>
<name>A0A6J7WAT2_9CAUD</name>
<sequence>MSTLKVINSIHPSGSTNNLVFDNAGNTTAGGTLAMSSSFLRNRIINGNMRIDQRNNGTSGTSNSTYTVDRWYYYGSQANKVTWSQSAAVGPPVGFQKYFSFTSSSAYAVAASDEFDFYQSIEGFNVEDLAWGSANAKTVTLSFWVRSSLTGTFGGVLTNYNNSRSYPYSYVITSANTWEQKSITIPGDTSGYWLVGNGIGISVSFSLGAGSTVSGPAGSWSGSYYVGVTGATSVVATNGATFYITGVQLEVGSVATPFERRLYPQELALCQRYFNTVKAISGTSGNSSNTVYANVQYSEMRATPTYAVTGALNFTDPGTASYFQSSGNVATASGGNPNGAFLSFGNLSGMTANKVIMTNSSSTYLTLSAEL</sequence>
<dbReference type="EMBL" id="LR798222">
    <property type="protein sequence ID" value="CAB5194588.1"/>
    <property type="molecule type" value="Genomic_DNA"/>
</dbReference>